<keyword evidence="2" id="KW-0813">Transport</keyword>
<feature type="transmembrane region" description="Helical" evidence="7">
    <location>
        <begin position="433"/>
        <end position="454"/>
    </location>
</feature>
<keyword evidence="6 7" id="KW-0472">Membrane</keyword>
<feature type="transmembrane region" description="Helical" evidence="7">
    <location>
        <begin position="210"/>
        <end position="235"/>
    </location>
</feature>
<organism evidence="8 9">
    <name type="scientific">Teichococcus aerophilus</name>
    <dbReference type="NCBI Taxonomy" id="1224513"/>
    <lineage>
        <taxon>Bacteria</taxon>
        <taxon>Pseudomonadati</taxon>
        <taxon>Pseudomonadota</taxon>
        <taxon>Alphaproteobacteria</taxon>
        <taxon>Acetobacterales</taxon>
        <taxon>Roseomonadaceae</taxon>
        <taxon>Roseomonas</taxon>
    </lineage>
</organism>
<feature type="transmembrane region" description="Helical" evidence="7">
    <location>
        <begin position="375"/>
        <end position="396"/>
    </location>
</feature>
<evidence type="ECO:0000256" key="7">
    <source>
        <dbReference type="SAM" id="Phobius"/>
    </source>
</evidence>
<dbReference type="Pfam" id="PF01554">
    <property type="entry name" value="MatE"/>
    <property type="match status" value="2"/>
</dbReference>
<keyword evidence="5 7" id="KW-1133">Transmembrane helix</keyword>
<accession>A0ABR7RIQ8</accession>
<evidence type="ECO:0000256" key="4">
    <source>
        <dbReference type="ARBA" id="ARBA00022692"/>
    </source>
</evidence>
<keyword evidence="9" id="KW-1185">Reference proteome</keyword>
<evidence type="ECO:0000256" key="6">
    <source>
        <dbReference type="ARBA" id="ARBA00023136"/>
    </source>
</evidence>
<dbReference type="InterPro" id="IPR002528">
    <property type="entry name" value="MATE_fam"/>
</dbReference>
<proteinExistence type="predicted"/>
<comment type="subcellular location">
    <subcellularLocation>
        <location evidence="1">Cell inner membrane</location>
        <topology evidence="1">Multi-pass membrane protein</topology>
    </subcellularLocation>
</comment>
<feature type="transmembrane region" description="Helical" evidence="7">
    <location>
        <begin position="64"/>
        <end position="97"/>
    </location>
</feature>
<feature type="transmembrane region" description="Helical" evidence="7">
    <location>
        <begin position="403"/>
        <end position="427"/>
    </location>
</feature>
<dbReference type="PIRSF" id="PIRSF006603">
    <property type="entry name" value="DinF"/>
    <property type="match status" value="1"/>
</dbReference>
<feature type="transmembrane region" description="Helical" evidence="7">
    <location>
        <begin position="301"/>
        <end position="322"/>
    </location>
</feature>
<dbReference type="EMBL" id="JACTVA010000007">
    <property type="protein sequence ID" value="MBC9206465.1"/>
    <property type="molecule type" value="Genomic_DNA"/>
</dbReference>
<dbReference type="PANTHER" id="PTHR43549">
    <property type="entry name" value="MULTIDRUG RESISTANCE PROTEIN YPNP-RELATED"/>
    <property type="match status" value="1"/>
</dbReference>
<feature type="transmembrane region" description="Helical" evidence="7">
    <location>
        <begin position="22"/>
        <end position="44"/>
    </location>
</feature>
<feature type="transmembrane region" description="Helical" evidence="7">
    <location>
        <begin position="151"/>
        <end position="173"/>
    </location>
</feature>
<dbReference type="RefSeq" id="WP_187783639.1">
    <property type="nucleotide sequence ID" value="NZ_JACTVA010000007.1"/>
</dbReference>
<evidence type="ECO:0000256" key="5">
    <source>
        <dbReference type="ARBA" id="ARBA00022989"/>
    </source>
</evidence>
<evidence type="ECO:0000313" key="9">
    <source>
        <dbReference type="Proteomes" id="UP000626026"/>
    </source>
</evidence>
<keyword evidence="4 7" id="KW-0812">Transmembrane</keyword>
<dbReference type="PANTHER" id="PTHR43549:SF3">
    <property type="entry name" value="MULTIDRUG RESISTANCE PROTEIN YPNP-RELATED"/>
    <property type="match status" value="1"/>
</dbReference>
<dbReference type="InterPro" id="IPR048279">
    <property type="entry name" value="MdtK-like"/>
</dbReference>
<evidence type="ECO:0000256" key="1">
    <source>
        <dbReference type="ARBA" id="ARBA00004429"/>
    </source>
</evidence>
<protein>
    <submittedName>
        <fullName evidence="8">MATE family efflux transporter</fullName>
    </submittedName>
</protein>
<feature type="transmembrane region" description="Helical" evidence="7">
    <location>
        <begin position="180"/>
        <end position="204"/>
    </location>
</feature>
<gene>
    <name evidence="8" type="ORF">IBL26_06420</name>
</gene>
<evidence type="ECO:0000256" key="2">
    <source>
        <dbReference type="ARBA" id="ARBA00022448"/>
    </source>
</evidence>
<dbReference type="Proteomes" id="UP000626026">
    <property type="component" value="Unassembled WGS sequence"/>
</dbReference>
<sequence>MNDAALVPPPVVAPARPSRRDLFLGGPIGATLFLLSWPNVLVNLAQASTGLVETWWLSYLGTDALAGMAIVFPVVMLMQMMSGGAIGGGIASAIARAIGGGRQAEADALVLHALVINLALGAVFSVLVLGFGPSLYRALGGDGAVLDVALAYSNVVFAGIVLLWVMNGLASIIRGTGNMLVPALAICGGVLVLVPLSPLLIFGIGPFPRLGVAGGGVALLLYYLGATVFFAWYILSGRNPARFRLVPLRGRLFGEILRVGGLAALTSLQTNLTIAITTALVGRWFGPADIAGFGTAARLEYLLMPLVFGIGSSLVAMVGMNIGAGQERRALRIAFTGGIAAFAITEAIGVAAAIWPEAWLGLFGSDPAMLAAGSAYLRIVGPFYGFYGLGFALYFACQGAGRLLWPLLAGLLRLVIAAAGGWLMLGLTGSETWLYAALALGLIVYGAIITATTARWGRRAA</sequence>
<evidence type="ECO:0000256" key="3">
    <source>
        <dbReference type="ARBA" id="ARBA00022475"/>
    </source>
</evidence>
<comment type="caution">
    <text evidence="8">The sequence shown here is derived from an EMBL/GenBank/DDBJ whole genome shotgun (WGS) entry which is preliminary data.</text>
</comment>
<dbReference type="InterPro" id="IPR052031">
    <property type="entry name" value="Membrane_Transporter-Flippase"/>
</dbReference>
<feature type="transmembrane region" description="Helical" evidence="7">
    <location>
        <begin position="109"/>
        <end position="131"/>
    </location>
</feature>
<feature type="transmembrane region" description="Helical" evidence="7">
    <location>
        <begin position="334"/>
        <end position="355"/>
    </location>
</feature>
<evidence type="ECO:0000313" key="8">
    <source>
        <dbReference type="EMBL" id="MBC9206465.1"/>
    </source>
</evidence>
<feature type="transmembrane region" description="Helical" evidence="7">
    <location>
        <begin position="256"/>
        <end position="281"/>
    </location>
</feature>
<name>A0ABR7RIQ8_9PROT</name>
<reference evidence="8 9" key="1">
    <citation type="journal article" date="2013" name="Int. J. Syst. Evol. Microbiol.">
        <title>Roseomonas aerophila sp. nov., isolated from air.</title>
        <authorList>
            <person name="Kim S.J."/>
            <person name="Weon H.Y."/>
            <person name="Ahn J.H."/>
            <person name="Hong S.B."/>
            <person name="Seok S.J."/>
            <person name="Whang K.S."/>
            <person name="Kwon S.W."/>
        </authorList>
    </citation>
    <scope>NUCLEOTIDE SEQUENCE [LARGE SCALE GENOMIC DNA]</scope>
    <source>
        <strain evidence="8 9">NBRC 108923</strain>
    </source>
</reference>
<keyword evidence="3" id="KW-1003">Cell membrane</keyword>